<sequence>MLKTCITACTPKAMPAAVRAAFEAELRRARDAAPDTATMWDALERAHIISQAWARPHTRAHWHMFRLAVRCRDRAETVGQVVRILVAGAGSVSGRVPYGNTGRTAAGLLTPMPLPEDLRVLLGRARERPETAQALGTVS</sequence>
<dbReference type="Pfam" id="PF12487">
    <property type="entry name" value="DUF3703"/>
    <property type="match status" value="1"/>
</dbReference>
<name>A0ABQ3EN13_9ACTN</name>
<dbReference type="InterPro" id="IPR022172">
    <property type="entry name" value="DUF3703"/>
</dbReference>
<accession>A0ABQ3EN13</accession>
<dbReference type="EMBL" id="BMVP01000002">
    <property type="protein sequence ID" value="GHB47650.1"/>
    <property type="molecule type" value="Genomic_DNA"/>
</dbReference>
<organism evidence="1 2">
    <name type="scientific">Streptomyces cirratus</name>
    <dbReference type="NCBI Taxonomy" id="68187"/>
    <lineage>
        <taxon>Bacteria</taxon>
        <taxon>Bacillati</taxon>
        <taxon>Actinomycetota</taxon>
        <taxon>Actinomycetes</taxon>
        <taxon>Kitasatosporales</taxon>
        <taxon>Streptomycetaceae</taxon>
        <taxon>Streptomyces</taxon>
    </lineage>
</organism>
<gene>
    <name evidence="1" type="ORF">GCM10010347_16740</name>
</gene>
<reference evidence="2" key="1">
    <citation type="journal article" date="2019" name="Int. J. Syst. Evol. Microbiol.">
        <title>The Global Catalogue of Microorganisms (GCM) 10K type strain sequencing project: providing services to taxonomists for standard genome sequencing and annotation.</title>
        <authorList>
            <consortium name="The Broad Institute Genomics Platform"/>
            <consortium name="The Broad Institute Genome Sequencing Center for Infectious Disease"/>
            <person name="Wu L."/>
            <person name="Ma J."/>
        </authorList>
    </citation>
    <scope>NUCLEOTIDE SEQUENCE [LARGE SCALE GENOMIC DNA]</scope>
    <source>
        <strain evidence="2">JCM 4738</strain>
    </source>
</reference>
<keyword evidence="2" id="KW-1185">Reference proteome</keyword>
<evidence type="ECO:0000313" key="1">
    <source>
        <dbReference type="EMBL" id="GHB47650.1"/>
    </source>
</evidence>
<evidence type="ECO:0000313" key="2">
    <source>
        <dbReference type="Proteomes" id="UP000642673"/>
    </source>
</evidence>
<evidence type="ECO:0008006" key="3">
    <source>
        <dbReference type="Google" id="ProtNLM"/>
    </source>
</evidence>
<protein>
    <recommendedName>
        <fullName evidence="3">DUF3703 domain-containing protein</fullName>
    </recommendedName>
</protein>
<proteinExistence type="predicted"/>
<comment type="caution">
    <text evidence="1">The sequence shown here is derived from an EMBL/GenBank/DDBJ whole genome shotgun (WGS) entry which is preliminary data.</text>
</comment>
<dbReference type="Proteomes" id="UP000642673">
    <property type="component" value="Unassembled WGS sequence"/>
</dbReference>